<dbReference type="EMBL" id="JAFJYH010000130">
    <property type="protein sequence ID" value="KAG4418368.1"/>
    <property type="molecule type" value="Genomic_DNA"/>
</dbReference>
<evidence type="ECO:0000313" key="3">
    <source>
        <dbReference type="Proteomes" id="UP000664132"/>
    </source>
</evidence>
<dbReference type="InterPro" id="IPR032675">
    <property type="entry name" value="LRR_dom_sf"/>
</dbReference>
<feature type="signal peptide" evidence="1">
    <location>
        <begin position="1"/>
        <end position="15"/>
    </location>
</feature>
<gene>
    <name evidence="2" type="ORF">IFR04_008510</name>
</gene>
<protein>
    <submittedName>
        <fullName evidence="2">Uncharacterized protein</fullName>
    </submittedName>
</protein>
<proteinExistence type="predicted"/>
<evidence type="ECO:0000313" key="2">
    <source>
        <dbReference type="EMBL" id="KAG4418368.1"/>
    </source>
</evidence>
<keyword evidence="1" id="KW-0732">Signal</keyword>
<organism evidence="2 3">
    <name type="scientific">Cadophora malorum</name>
    <dbReference type="NCBI Taxonomy" id="108018"/>
    <lineage>
        <taxon>Eukaryota</taxon>
        <taxon>Fungi</taxon>
        <taxon>Dikarya</taxon>
        <taxon>Ascomycota</taxon>
        <taxon>Pezizomycotina</taxon>
        <taxon>Leotiomycetes</taxon>
        <taxon>Helotiales</taxon>
        <taxon>Ploettnerulaceae</taxon>
        <taxon>Cadophora</taxon>
    </lineage>
</organism>
<accession>A0A8H7TGE8</accession>
<feature type="chain" id="PRO_5034503559" evidence="1">
    <location>
        <begin position="16"/>
        <end position="445"/>
    </location>
</feature>
<dbReference type="OrthoDB" id="3636801at2759"/>
<sequence length="445" mass="49548">MKLAIIFSFFAAALAIPGMSSVQTWLAGLQQPISNFIDNSFRELTIPQFILDTKHPWILDNKRKLEGLPNAEAFLCLNLQDHAGNNAPITDLEIPPDLFHNLVIDNNSIGPQRPGWPNAIDRLTEINRCPQALAAAKSLYVDVFVYCDENTALWSKIREPCQAPASVFPLFGDVLESMNSLEHLEWGIRHDYAHIFEESFRSRNLTLPSVTSLKLSPLSHFLVAMCPNLERLERGGGLRWNDYSNGPDWKALLIESGVSATKLKHFAMSSVHAGWSPSMIANVVKAMPHLESLRLDGSIGRSWSGSKTDDLKEIMAILSELMNLTHLDLPDSPSLSLGFDGGAWCGNAYDGKEGRKYGRDVARQGAETTEMAGNIVMMNTPHLLNLTIGETAPNITRTENGTISLIWPWTGRMGDWVMEIWPEVDDYEDIQYGRMATTNLGEIEN</sequence>
<dbReference type="Proteomes" id="UP000664132">
    <property type="component" value="Unassembled WGS sequence"/>
</dbReference>
<reference evidence="2" key="1">
    <citation type="submission" date="2021-02" db="EMBL/GenBank/DDBJ databases">
        <title>Genome sequence Cadophora malorum strain M34.</title>
        <authorList>
            <person name="Stefanovic E."/>
            <person name="Vu D."/>
            <person name="Scully C."/>
            <person name="Dijksterhuis J."/>
            <person name="Roader J."/>
            <person name="Houbraken J."/>
        </authorList>
    </citation>
    <scope>NUCLEOTIDE SEQUENCE</scope>
    <source>
        <strain evidence="2">M34</strain>
    </source>
</reference>
<dbReference type="AlphaFoldDB" id="A0A8H7TGE8"/>
<evidence type="ECO:0000256" key="1">
    <source>
        <dbReference type="SAM" id="SignalP"/>
    </source>
</evidence>
<dbReference type="SUPFAM" id="SSF52047">
    <property type="entry name" value="RNI-like"/>
    <property type="match status" value="1"/>
</dbReference>
<keyword evidence="3" id="KW-1185">Reference proteome</keyword>
<name>A0A8H7TGE8_9HELO</name>
<comment type="caution">
    <text evidence="2">The sequence shown here is derived from an EMBL/GenBank/DDBJ whole genome shotgun (WGS) entry which is preliminary data.</text>
</comment>
<dbReference type="Gene3D" id="3.80.10.10">
    <property type="entry name" value="Ribonuclease Inhibitor"/>
    <property type="match status" value="1"/>
</dbReference>